<accession>A0AAU7BMY1</accession>
<feature type="chain" id="PRO_5043560031" evidence="2">
    <location>
        <begin position="23"/>
        <end position="632"/>
    </location>
</feature>
<reference evidence="3" key="2">
    <citation type="submission" date="2024-05" db="EMBL/GenBank/DDBJ databases">
        <authorList>
            <person name="Mellies J."/>
            <person name="Newton I."/>
        </authorList>
    </citation>
    <scope>NUCLEOTIDE SEQUENCE</scope>
    <source>
        <strain evidence="3">13.2</strain>
    </source>
</reference>
<feature type="compositionally biased region" description="Low complexity" evidence="1">
    <location>
        <begin position="181"/>
        <end position="197"/>
    </location>
</feature>
<proteinExistence type="predicted"/>
<protein>
    <submittedName>
        <fullName evidence="3">Uncharacterized protein</fullName>
    </submittedName>
</protein>
<feature type="signal peptide" evidence="2">
    <location>
        <begin position="1"/>
        <end position="22"/>
    </location>
</feature>
<gene>
    <name evidence="3" type="ORF">ABH853_22250</name>
</gene>
<evidence type="ECO:0000256" key="1">
    <source>
        <dbReference type="SAM" id="MobiDB-lite"/>
    </source>
</evidence>
<dbReference type="AlphaFoldDB" id="A0AAU7BMY1"/>
<reference evidence="3" key="1">
    <citation type="journal article" date="2019" name="Microbiol. Resour. Announc.">
        <title>Draft Genome Sequences of Five Environmental Bacterial Isolates That Degrade Polyethylene Terephthalate Plastic.</title>
        <authorList>
            <person name="Leon-Zayas R."/>
            <person name="Roberts C."/>
            <person name="Vague M."/>
            <person name="Mellies J.L."/>
        </authorList>
    </citation>
    <scope>NUCLEOTIDE SEQUENCE</scope>
    <source>
        <strain evidence="3">13.2</strain>
    </source>
</reference>
<dbReference type="PANTHER" id="PTHR48125">
    <property type="entry name" value="LP07818P1"/>
    <property type="match status" value="1"/>
</dbReference>
<evidence type="ECO:0000313" key="3">
    <source>
        <dbReference type="EMBL" id="XBG33868.1"/>
    </source>
</evidence>
<evidence type="ECO:0000256" key="2">
    <source>
        <dbReference type="SAM" id="SignalP"/>
    </source>
</evidence>
<dbReference type="PANTHER" id="PTHR48125:SF10">
    <property type="entry name" value="OS12G0136300 PROTEIN"/>
    <property type="match status" value="1"/>
</dbReference>
<feature type="region of interest" description="Disordered" evidence="1">
    <location>
        <begin position="122"/>
        <end position="156"/>
    </location>
</feature>
<dbReference type="EMBL" id="CP157179">
    <property type="protein sequence ID" value="XBG33868.1"/>
    <property type="molecule type" value="Genomic_DNA"/>
</dbReference>
<sequence length="632" mass="67181">MKKHALALAVIGACGLVPQAFAHELAFSKKDNIKVEVPGDATTWCKPQVDLTITRPAWDNQELLAGLLTKLPFVFAKDCSTAKVSWKAVDAKGNLYASGSGNASNLGLVTLAAAPATAAPAPAAADAPAPAPAQPEAPAAAAPTPTPAPAPAQAPAAAAAPAVVEAAPAQAKPAPAPAPAPAVAAEPAPTPEAPAAAPVVSPVPAPATAVAAAPTSDFGRSVVLENRNLMQVTDGTGCKWVLSTSIIGDGDTLSFGTTPAMPCPASGFGEGSFDKISWKAVGTYRGDNWTRVYAHASGLIFNKNLEPAVKDKAVSYLTPQADQAAFLVGEIPGRQMKVYLTFTRSSYGVLRPFSSDPYYVAVTPDESFALDATKYKEAALEIFDLIKTTSPTTTDVANLFIVKDLSAISNNIWGNDAQKITRNRIGINRQGLFFDVRDGANWAVQREQQRVREQRQRQQELARVHTRVLERYQQLQDGMSDFKGRETEALAQMAGIKVRFASPLEQQNPATSASVVPMMVHVTGKKGDFYSIDFPSNGRLVADEEYSEGWYVTQVANATPYYPLDDGRAVPTYRAYSAGEPEACKQDHCADRVSFGAVLAKEFPNAGIDFSWTPEVSQKYVNDWNNASAMVQ</sequence>
<keyword evidence="2" id="KW-0732">Signal</keyword>
<feature type="region of interest" description="Disordered" evidence="1">
    <location>
        <begin position="172"/>
        <end position="197"/>
    </location>
</feature>
<name>A0AAU7BMY1_9PSED</name>
<organism evidence="3">
    <name type="scientific">Pseudomonas sp. 13.2</name>
    <dbReference type="NCBI Taxonomy" id="3144665"/>
    <lineage>
        <taxon>Bacteria</taxon>
        <taxon>Pseudomonadati</taxon>
        <taxon>Pseudomonadota</taxon>
        <taxon>Gammaproteobacteria</taxon>
        <taxon>Pseudomonadales</taxon>
        <taxon>Pseudomonadaceae</taxon>
        <taxon>Pseudomonas</taxon>
    </lineage>
</organism>